<reference evidence="4" key="1">
    <citation type="submission" date="2017-02" db="UniProtKB">
        <authorList>
            <consortium name="WormBaseParasite"/>
        </authorList>
    </citation>
    <scope>IDENTIFICATION</scope>
</reference>
<dbReference type="EMBL" id="UYSL01019865">
    <property type="protein sequence ID" value="VDL70764.1"/>
    <property type="molecule type" value="Genomic_DNA"/>
</dbReference>
<feature type="domain" description="Dipeptidylpeptidase IV N-terminal" evidence="1">
    <location>
        <begin position="22"/>
        <end position="247"/>
    </location>
</feature>
<proteinExistence type="predicted"/>
<reference evidence="2 3" key="2">
    <citation type="submission" date="2018-11" db="EMBL/GenBank/DDBJ databases">
        <authorList>
            <consortium name="Pathogen Informatics"/>
        </authorList>
    </citation>
    <scope>NUCLEOTIDE SEQUENCE [LARGE SCALE GENOMIC DNA]</scope>
</reference>
<protein>
    <submittedName>
        <fullName evidence="4">Subfamily S9B unassigned peptidase (inferred by orthology to a S. mansoni protein)</fullName>
    </submittedName>
</protein>
<sequence length="302" mass="34430">MRKYSIACSEFITGFRKPFHVGPTGDSTETVFVNDYNLYYQMDPEKPGTATPITKDGNYLLRYGVPDWLYEGEWKALPEGFDDRAVNRIYIPKYLKGSQYPQYMEIPYPKAGVEENPITELYMYSLKTKKSVVVEPPAQLTNMNQSFYIFSNQWLKMPAPVSSSLGEERLATVWSNREQNLVYITLCNESDCVTAHIQSFTLKGRSMWAEPTDFKAILASETGFFTILPHPHTDGNIYNHVAHLKLRLSISSLSSVVSDCDYGSYEVSPDGRRAALSCIQPFRNTRMYLMDVNTPTNSEFSN</sequence>
<dbReference type="Gene3D" id="2.140.10.30">
    <property type="entry name" value="Dipeptidylpeptidase IV, N-terminal domain"/>
    <property type="match status" value="1"/>
</dbReference>
<dbReference type="SUPFAM" id="SSF82171">
    <property type="entry name" value="DPP6 N-terminal domain-like"/>
    <property type="match status" value="1"/>
</dbReference>
<dbReference type="Proteomes" id="UP000271162">
    <property type="component" value="Unassembled WGS sequence"/>
</dbReference>
<dbReference type="STRING" id="27835.A0A0N4XWB8"/>
<dbReference type="GO" id="GO:0008239">
    <property type="term" value="F:dipeptidyl-peptidase activity"/>
    <property type="evidence" value="ECO:0007669"/>
    <property type="project" value="TreeGrafter"/>
</dbReference>
<keyword evidence="3" id="KW-1185">Reference proteome</keyword>
<gene>
    <name evidence="2" type="ORF">NBR_LOCUS7175</name>
</gene>
<dbReference type="Pfam" id="PF00930">
    <property type="entry name" value="DPPIV_N"/>
    <property type="match status" value="1"/>
</dbReference>
<dbReference type="GO" id="GO:0005886">
    <property type="term" value="C:plasma membrane"/>
    <property type="evidence" value="ECO:0007669"/>
    <property type="project" value="TreeGrafter"/>
</dbReference>
<name>A0A0N4XWB8_NIPBR</name>
<dbReference type="PANTHER" id="PTHR11731:SF202">
    <property type="entry name" value="DIPEPTIDYL PEPTIDASE FAMILY MEMBER 2"/>
    <property type="match status" value="1"/>
</dbReference>
<dbReference type="WBParaSite" id="NBR_0000717401-mRNA-1">
    <property type="protein sequence ID" value="NBR_0000717401-mRNA-1"/>
    <property type="gene ID" value="NBR_0000717401"/>
</dbReference>
<dbReference type="InterPro" id="IPR050278">
    <property type="entry name" value="Serine_Prot_S9B/DPPIV"/>
</dbReference>
<dbReference type="AlphaFoldDB" id="A0A0N4XWB8"/>
<evidence type="ECO:0000313" key="3">
    <source>
        <dbReference type="Proteomes" id="UP000271162"/>
    </source>
</evidence>
<organism evidence="4">
    <name type="scientific">Nippostrongylus brasiliensis</name>
    <name type="common">Rat hookworm</name>
    <dbReference type="NCBI Taxonomy" id="27835"/>
    <lineage>
        <taxon>Eukaryota</taxon>
        <taxon>Metazoa</taxon>
        <taxon>Ecdysozoa</taxon>
        <taxon>Nematoda</taxon>
        <taxon>Chromadorea</taxon>
        <taxon>Rhabditida</taxon>
        <taxon>Rhabditina</taxon>
        <taxon>Rhabditomorpha</taxon>
        <taxon>Strongyloidea</taxon>
        <taxon>Heligmosomidae</taxon>
        <taxon>Nippostrongylus</taxon>
    </lineage>
</organism>
<dbReference type="PANTHER" id="PTHR11731">
    <property type="entry name" value="PROTEASE FAMILY S9B,C DIPEPTIDYL-PEPTIDASE IV-RELATED"/>
    <property type="match status" value="1"/>
</dbReference>
<accession>A0A0N4XWB8</accession>
<evidence type="ECO:0000313" key="2">
    <source>
        <dbReference type="EMBL" id="VDL70764.1"/>
    </source>
</evidence>
<evidence type="ECO:0000259" key="1">
    <source>
        <dbReference type="Pfam" id="PF00930"/>
    </source>
</evidence>
<evidence type="ECO:0000313" key="4">
    <source>
        <dbReference type="WBParaSite" id="NBR_0000717401-mRNA-1"/>
    </source>
</evidence>
<dbReference type="GO" id="GO:0006508">
    <property type="term" value="P:proteolysis"/>
    <property type="evidence" value="ECO:0007669"/>
    <property type="project" value="InterPro"/>
</dbReference>
<dbReference type="InterPro" id="IPR002469">
    <property type="entry name" value="Peptidase_S9B_N"/>
</dbReference>